<dbReference type="Pfam" id="PF08281">
    <property type="entry name" value="Sigma70_r4_2"/>
    <property type="match status" value="1"/>
</dbReference>
<feature type="domain" description="RNA polymerase sigma-70 region 2" evidence="7">
    <location>
        <begin position="22"/>
        <end position="85"/>
    </location>
</feature>
<evidence type="ECO:0000256" key="3">
    <source>
        <dbReference type="ARBA" id="ARBA00023082"/>
    </source>
</evidence>
<evidence type="ECO:0000256" key="6">
    <source>
        <dbReference type="SAM" id="MobiDB-lite"/>
    </source>
</evidence>
<evidence type="ECO:0000256" key="4">
    <source>
        <dbReference type="ARBA" id="ARBA00023125"/>
    </source>
</evidence>
<dbReference type="InterPro" id="IPR036388">
    <property type="entry name" value="WH-like_DNA-bd_sf"/>
</dbReference>
<keyword evidence="5" id="KW-0804">Transcription</keyword>
<keyword evidence="2" id="KW-0805">Transcription regulation</keyword>
<dbReference type="GO" id="GO:0003677">
    <property type="term" value="F:DNA binding"/>
    <property type="evidence" value="ECO:0007669"/>
    <property type="project" value="UniProtKB-KW"/>
</dbReference>
<feature type="compositionally biased region" description="Basic and acidic residues" evidence="6">
    <location>
        <begin position="181"/>
        <end position="199"/>
    </location>
</feature>
<dbReference type="NCBIfam" id="TIGR02937">
    <property type="entry name" value="sigma70-ECF"/>
    <property type="match status" value="1"/>
</dbReference>
<proteinExistence type="inferred from homology"/>
<name>A0A2W1L6D2_9BACL</name>
<evidence type="ECO:0000256" key="2">
    <source>
        <dbReference type="ARBA" id="ARBA00023015"/>
    </source>
</evidence>
<dbReference type="InterPro" id="IPR013324">
    <property type="entry name" value="RNA_pol_sigma_r3/r4-like"/>
</dbReference>
<reference evidence="9 10" key="1">
    <citation type="submission" date="2018-06" db="EMBL/GenBank/DDBJ databases">
        <title>Paenibacillus imtechensis sp. nov.</title>
        <authorList>
            <person name="Pinnaka A.K."/>
            <person name="Singh H."/>
            <person name="Kaur M."/>
        </authorList>
    </citation>
    <scope>NUCLEOTIDE SEQUENCE [LARGE SCALE GENOMIC DNA]</scope>
    <source>
        <strain evidence="9 10">SMB1</strain>
    </source>
</reference>
<dbReference type="InterPro" id="IPR013249">
    <property type="entry name" value="RNA_pol_sigma70_r4_t2"/>
</dbReference>
<dbReference type="GO" id="GO:0006352">
    <property type="term" value="P:DNA-templated transcription initiation"/>
    <property type="evidence" value="ECO:0007669"/>
    <property type="project" value="InterPro"/>
</dbReference>
<keyword evidence="10" id="KW-1185">Reference proteome</keyword>
<evidence type="ECO:0000259" key="8">
    <source>
        <dbReference type="Pfam" id="PF08281"/>
    </source>
</evidence>
<dbReference type="Gene3D" id="1.10.10.10">
    <property type="entry name" value="Winged helix-like DNA-binding domain superfamily/Winged helix DNA-binding domain"/>
    <property type="match status" value="1"/>
</dbReference>
<feature type="domain" description="RNA polymerase sigma factor 70 region 4 type 2" evidence="8">
    <location>
        <begin position="119"/>
        <end position="171"/>
    </location>
</feature>
<sequence>MTDEELLHGMMRGDQASFEAFVHRYHAPLSGYLQRQLRDPGKAEDFVQETFVRLLKQLKLGKIPENAQAWLYRVALNLCRDYWKSGYYQSRQKQIADPPEQVDIRPSVVELAERQETRKEILASMSELPEVQKDIITLRFYQDMKLQDIANVLDIPLGSVKTHLYKGLSRLKKKLLGESSAKTEGKSAKGGTRHEHTNR</sequence>
<dbReference type="GO" id="GO:0016987">
    <property type="term" value="F:sigma factor activity"/>
    <property type="evidence" value="ECO:0007669"/>
    <property type="project" value="UniProtKB-KW"/>
</dbReference>
<dbReference type="InterPro" id="IPR007627">
    <property type="entry name" value="RNA_pol_sigma70_r2"/>
</dbReference>
<dbReference type="PANTHER" id="PTHR43133:SF8">
    <property type="entry name" value="RNA POLYMERASE SIGMA FACTOR HI_1459-RELATED"/>
    <property type="match status" value="1"/>
</dbReference>
<dbReference type="SUPFAM" id="SSF88659">
    <property type="entry name" value="Sigma3 and sigma4 domains of RNA polymerase sigma factors"/>
    <property type="match status" value="1"/>
</dbReference>
<evidence type="ECO:0000256" key="5">
    <source>
        <dbReference type="ARBA" id="ARBA00023163"/>
    </source>
</evidence>
<evidence type="ECO:0000313" key="9">
    <source>
        <dbReference type="EMBL" id="PZD94816.1"/>
    </source>
</evidence>
<keyword evidence="4" id="KW-0238">DNA-binding</keyword>
<organism evidence="9 10">
    <name type="scientific">Paenibacillus sambharensis</name>
    <dbReference type="NCBI Taxonomy" id="1803190"/>
    <lineage>
        <taxon>Bacteria</taxon>
        <taxon>Bacillati</taxon>
        <taxon>Bacillota</taxon>
        <taxon>Bacilli</taxon>
        <taxon>Bacillales</taxon>
        <taxon>Paenibacillaceae</taxon>
        <taxon>Paenibacillus</taxon>
    </lineage>
</organism>
<accession>A0A2W1L6D2</accession>
<dbReference type="OrthoDB" id="9785675at2"/>
<comment type="caution">
    <text evidence="9">The sequence shown here is derived from an EMBL/GenBank/DDBJ whole genome shotgun (WGS) entry which is preliminary data.</text>
</comment>
<dbReference type="RefSeq" id="WP_111147713.1">
    <property type="nucleotide sequence ID" value="NZ_QKRB01000049.1"/>
</dbReference>
<dbReference type="AlphaFoldDB" id="A0A2W1L6D2"/>
<evidence type="ECO:0000256" key="1">
    <source>
        <dbReference type="ARBA" id="ARBA00010641"/>
    </source>
</evidence>
<dbReference type="Gene3D" id="1.10.1740.10">
    <property type="match status" value="1"/>
</dbReference>
<dbReference type="PANTHER" id="PTHR43133">
    <property type="entry name" value="RNA POLYMERASE ECF-TYPE SIGMA FACTO"/>
    <property type="match status" value="1"/>
</dbReference>
<dbReference type="CDD" id="cd06171">
    <property type="entry name" value="Sigma70_r4"/>
    <property type="match status" value="1"/>
</dbReference>
<gene>
    <name evidence="9" type="ORF">DNH61_16100</name>
</gene>
<dbReference type="SUPFAM" id="SSF88946">
    <property type="entry name" value="Sigma2 domain of RNA polymerase sigma factors"/>
    <property type="match status" value="1"/>
</dbReference>
<dbReference type="EMBL" id="QKRB01000049">
    <property type="protein sequence ID" value="PZD94816.1"/>
    <property type="molecule type" value="Genomic_DNA"/>
</dbReference>
<comment type="similarity">
    <text evidence="1">Belongs to the sigma-70 factor family. ECF subfamily.</text>
</comment>
<feature type="region of interest" description="Disordered" evidence="6">
    <location>
        <begin position="179"/>
        <end position="199"/>
    </location>
</feature>
<evidence type="ECO:0000259" key="7">
    <source>
        <dbReference type="Pfam" id="PF04542"/>
    </source>
</evidence>
<dbReference type="InterPro" id="IPR039425">
    <property type="entry name" value="RNA_pol_sigma-70-like"/>
</dbReference>
<keyword evidence="3" id="KW-0731">Sigma factor</keyword>
<dbReference type="Pfam" id="PF04542">
    <property type="entry name" value="Sigma70_r2"/>
    <property type="match status" value="1"/>
</dbReference>
<protein>
    <submittedName>
        <fullName evidence="9">RNA polymerase sigma factor</fullName>
    </submittedName>
</protein>
<dbReference type="Proteomes" id="UP000249522">
    <property type="component" value="Unassembled WGS sequence"/>
</dbReference>
<dbReference type="InterPro" id="IPR014284">
    <property type="entry name" value="RNA_pol_sigma-70_dom"/>
</dbReference>
<dbReference type="InterPro" id="IPR013325">
    <property type="entry name" value="RNA_pol_sigma_r2"/>
</dbReference>
<evidence type="ECO:0000313" key="10">
    <source>
        <dbReference type="Proteomes" id="UP000249522"/>
    </source>
</evidence>